<dbReference type="eggNOG" id="COG2111">
    <property type="taxonomic scope" value="Bacteria"/>
</dbReference>
<keyword evidence="4 7" id="KW-0812">Transmembrane</keyword>
<comment type="subcellular location">
    <subcellularLocation>
        <location evidence="1">Cell membrane</location>
        <topology evidence="1">Multi-pass membrane protein</topology>
    </subcellularLocation>
</comment>
<evidence type="ECO:0000256" key="7">
    <source>
        <dbReference type="SAM" id="Phobius"/>
    </source>
</evidence>
<dbReference type="Proteomes" id="UP000005496">
    <property type="component" value="Unassembled WGS sequence"/>
</dbReference>
<dbReference type="PANTHER" id="PTHR33932">
    <property type="entry name" value="NA(+)/H(+) ANTIPORTER SUBUNIT B"/>
    <property type="match status" value="1"/>
</dbReference>
<evidence type="ECO:0000313" key="9">
    <source>
        <dbReference type="EMBL" id="EFI35019.1"/>
    </source>
</evidence>
<keyword evidence="5 7" id="KW-1133">Transmembrane helix</keyword>
<evidence type="ECO:0000256" key="6">
    <source>
        <dbReference type="ARBA" id="ARBA00023136"/>
    </source>
</evidence>
<sequence length="148" mass="15334">MITQSQSPIIEVVARGLAPVIQLLGIYVFFHGHYGPGGGFQGGVLLAAGVLLMRLGMGAVHSQAHVSSKTTVAICALGALIFAGTGLVAILGGGEFMDYSYLPVPGVEAVDLRYYGILFVELGITMAVMTGLVAIYDDLLGIKHAGNN</sequence>
<dbReference type="GO" id="GO:0005886">
    <property type="term" value="C:plasma membrane"/>
    <property type="evidence" value="ECO:0007669"/>
    <property type="project" value="UniProtKB-SubCell"/>
</dbReference>
<dbReference type="InterPro" id="IPR007182">
    <property type="entry name" value="MnhB"/>
</dbReference>
<dbReference type="AlphaFoldDB" id="D6SQJ3"/>
<comment type="similarity">
    <text evidence="2">Belongs to the CPA3 antiporters (TC 2.A.63) subunit B family.</text>
</comment>
<dbReference type="PANTHER" id="PTHR33932:SF4">
    <property type="entry name" value="NA(+)_H(+) ANTIPORTER SUBUNIT B"/>
    <property type="match status" value="1"/>
</dbReference>
<comment type="caution">
    <text evidence="9">The sequence shown here is derived from an EMBL/GenBank/DDBJ whole genome shotgun (WGS) entry which is preliminary data.</text>
</comment>
<keyword evidence="3" id="KW-1003">Cell membrane</keyword>
<accession>D6SQJ3</accession>
<organism evidence="9 10">
    <name type="scientific">Desulfonatronospira thiodismutans ASO3-1</name>
    <dbReference type="NCBI Taxonomy" id="555779"/>
    <lineage>
        <taxon>Bacteria</taxon>
        <taxon>Pseudomonadati</taxon>
        <taxon>Thermodesulfobacteriota</taxon>
        <taxon>Desulfovibrionia</taxon>
        <taxon>Desulfovibrionales</taxon>
        <taxon>Desulfonatronovibrionaceae</taxon>
        <taxon>Desulfonatronospira</taxon>
    </lineage>
</organism>
<keyword evidence="10" id="KW-1185">Reference proteome</keyword>
<dbReference type="EMBL" id="ACJN02000002">
    <property type="protein sequence ID" value="EFI35019.1"/>
    <property type="molecule type" value="Genomic_DNA"/>
</dbReference>
<feature type="transmembrane region" description="Helical" evidence="7">
    <location>
        <begin position="42"/>
        <end position="60"/>
    </location>
</feature>
<gene>
    <name evidence="9" type="ORF">Dthio_PD2412</name>
</gene>
<dbReference type="InterPro" id="IPR050622">
    <property type="entry name" value="CPA3_antiporter_subunitB"/>
</dbReference>
<evidence type="ECO:0000256" key="2">
    <source>
        <dbReference type="ARBA" id="ARBA00009425"/>
    </source>
</evidence>
<feature type="domain" description="Na+/H+ antiporter MnhB subunit-related protein" evidence="8">
    <location>
        <begin position="9"/>
        <end position="133"/>
    </location>
</feature>
<feature type="transmembrane region" description="Helical" evidence="7">
    <location>
        <begin position="114"/>
        <end position="136"/>
    </location>
</feature>
<evidence type="ECO:0000313" key="10">
    <source>
        <dbReference type="Proteomes" id="UP000005496"/>
    </source>
</evidence>
<reference evidence="9" key="1">
    <citation type="submission" date="2010-05" db="EMBL/GenBank/DDBJ databases">
        <title>The draft genome of Desulfonatronospira thiodismutans ASO3-1.</title>
        <authorList>
            <consortium name="US DOE Joint Genome Institute (JGI-PGF)"/>
            <person name="Lucas S."/>
            <person name="Copeland A."/>
            <person name="Lapidus A."/>
            <person name="Cheng J.-F."/>
            <person name="Bruce D."/>
            <person name="Goodwin L."/>
            <person name="Pitluck S."/>
            <person name="Chertkov O."/>
            <person name="Brettin T."/>
            <person name="Detter J.C."/>
            <person name="Han C."/>
            <person name="Land M.L."/>
            <person name="Hauser L."/>
            <person name="Kyrpides N."/>
            <person name="Mikhailova N."/>
            <person name="Muyzer G."/>
            <person name="Woyke T."/>
        </authorList>
    </citation>
    <scope>NUCLEOTIDE SEQUENCE [LARGE SCALE GENOMIC DNA]</scope>
    <source>
        <strain evidence="9">ASO3-1</strain>
    </source>
</reference>
<evidence type="ECO:0000256" key="5">
    <source>
        <dbReference type="ARBA" id="ARBA00022989"/>
    </source>
</evidence>
<dbReference type="RefSeq" id="WP_008870333.1">
    <property type="nucleotide sequence ID" value="NZ_ACJN02000002.1"/>
</dbReference>
<keyword evidence="6 7" id="KW-0472">Membrane</keyword>
<evidence type="ECO:0000259" key="8">
    <source>
        <dbReference type="Pfam" id="PF04039"/>
    </source>
</evidence>
<dbReference type="Pfam" id="PF04039">
    <property type="entry name" value="MnhB"/>
    <property type="match status" value="1"/>
</dbReference>
<evidence type="ECO:0000256" key="3">
    <source>
        <dbReference type="ARBA" id="ARBA00022475"/>
    </source>
</evidence>
<evidence type="ECO:0000256" key="1">
    <source>
        <dbReference type="ARBA" id="ARBA00004651"/>
    </source>
</evidence>
<feature type="transmembrane region" description="Helical" evidence="7">
    <location>
        <begin position="12"/>
        <end position="30"/>
    </location>
</feature>
<dbReference type="OrthoDB" id="2085045at2"/>
<protein>
    <submittedName>
        <fullName evidence="9">Na+/H+ antiporter MnhB subunit-related protein</fullName>
    </submittedName>
</protein>
<feature type="transmembrane region" description="Helical" evidence="7">
    <location>
        <begin position="72"/>
        <end position="94"/>
    </location>
</feature>
<proteinExistence type="inferred from homology"/>
<evidence type="ECO:0000256" key="4">
    <source>
        <dbReference type="ARBA" id="ARBA00022692"/>
    </source>
</evidence>
<name>D6SQJ3_9BACT</name>